<protein>
    <submittedName>
        <fullName evidence="1">Uncharacterized protein</fullName>
    </submittedName>
</protein>
<evidence type="ECO:0000313" key="1">
    <source>
        <dbReference type="EMBL" id="NYT26753.1"/>
    </source>
</evidence>
<proteinExistence type="predicted"/>
<dbReference type="Proteomes" id="UP000568751">
    <property type="component" value="Unassembled WGS sequence"/>
</dbReference>
<sequence length="79" mass="9111">MNLTIDESLYEQARSHSFVSKKSISQIVREGLSLYLAKETNDSVKAQLVLEAKDEQEILEILAEDDYITEDEFVKKFNL</sequence>
<name>A0A853EYQ3_9GAMM</name>
<organism evidence="1 2">
    <name type="scientific">Candidatus Thiodubiliella endoseptemdiera</name>
    <dbReference type="NCBI Taxonomy" id="2738886"/>
    <lineage>
        <taxon>Bacteria</taxon>
        <taxon>Pseudomonadati</taxon>
        <taxon>Pseudomonadota</taxon>
        <taxon>Gammaproteobacteria</taxon>
        <taxon>Candidatus Pseudothioglobaceae</taxon>
        <taxon>Candidatus Thiodubiliella</taxon>
    </lineage>
</organism>
<reference evidence="1 2" key="1">
    <citation type="submission" date="2020-05" db="EMBL/GenBank/DDBJ databases">
        <title>Horizontal transmission and recombination maintain forever young bacterial symbiont genomes.</title>
        <authorList>
            <person name="Russell S.L."/>
            <person name="Pepper-Tunick E."/>
            <person name="Svedberg J."/>
            <person name="Byrne A."/>
            <person name="Ruelas Castillo J."/>
            <person name="Vollmers C."/>
            <person name="Beinart R.A."/>
            <person name="Corbett-Detig R."/>
        </authorList>
    </citation>
    <scope>NUCLEOTIDE SEQUENCE [LARGE SCALE GENOMIC DNA]</scope>
    <source>
        <strain evidence="1">455</strain>
    </source>
</reference>
<dbReference type="AlphaFoldDB" id="A0A853EYQ3"/>
<comment type="caution">
    <text evidence="1">The sequence shown here is derived from an EMBL/GenBank/DDBJ whole genome shotgun (WGS) entry which is preliminary data.</text>
</comment>
<dbReference type="RefSeq" id="WP_369152080.1">
    <property type="nucleotide sequence ID" value="NZ_OZ156463.1"/>
</dbReference>
<accession>A0A853EYQ3</accession>
<dbReference type="EMBL" id="JACCHT010000001">
    <property type="protein sequence ID" value="NYT26753.1"/>
    <property type="molecule type" value="Genomic_DNA"/>
</dbReference>
<gene>
    <name evidence="1" type="ORF">H0A76_01845</name>
</gene>
<evidence type="ECO:0000313" key="2">
    <source>
        <dbReference type="Proteomes" id="UP000568751"/>
    </source>
</evidence>